<dbReference type="Proteomes" id="UP001165679">
    <property type="component" value="Unassembled WGS sequence"/>
</dbReference>
<accession>A0AA41YLZ0</accession>
<evidence type="ECO:0000256" key="2">
    <source>
        <dbReference type="ARBA" id="ARBA00022723"/>
    </source>
</evidence>
<sequence>MWAGDGAALAQPPLPRFDVQIAPPDIAPWIEGNTGVPGFSSFIGPEPGPHVAVVALMHGNEVSGAMVLDRLLRARLRPRRGRLTLGFANLAAFARFDPEHPTASRFVDEDLNRLWDASVLDGPRQSSELDRARLMRPLIDTVDVLLDLHSMLWPSDPLTLSGPTEKGRALAQAIGVTGLVVADAGHVSGRRLIDYGRFASPATHEVAALVEAGQHWVPETVEVALACVAGLLRHVGMATDHPALPPRRPARASRYAEVTQAVTAATAGFAFVQSFRGGDIIPRRNTLIALDGTAEIRTPHDDCLLVMPSLRPSRGHTAVRLARFIQ</sequence>
<dbReference type="EMBL" id="JAPDNT010000013">
    <property type="protein sequence ID" value="MCW3475914.1"/>
    <property type="molecule type" value="Genomic_DNA"/>
</dbReference>
<organism evidence="6 7">
    <name type="scientific">Limobrevibacterium gyesilva</name>
    <dbReference type="NCBI Taxonomy" id="2991712"/>
    <lineage>
        <taxon>Bacteria</taxon>
        <taxon>Pseudomonadati</taxon>
        <taxon>Pseudomonadota</taxon>
        <taxon>Alphaproteobacteria</taxon>
        <taxon>Acetobacterales</taxon>
        <taxon>Acetobacteraceae</taxon>
        <taxon>Limobrevibacterium</taxon>
    </lineage>
</organism>
<dbReference type="InterPro" id="IPR050178">
    <property type="entry name" value="AspA/AstE_fam"/>
</dbReference>
<reference evidence="6" key="2">
    <citation type="submission" date="2022-10" db="EMBL/GenBank/DDBJ databases">
        <authorList>
            <person name="Trinh H.N."/>
        </authorList>
    </citation>
    <scope>NUCLEOTIDE SEQUENCE</scope>
    <source>
        <strain evidence="6">RN2-1</strain>
    </source>
</reference>
<dbReference type="PANTHER" id="PTHR15162:SF7">
    <property type="entry name" value="SUCCINYLGLUTAMATE DESUCCINYLASE"/>
    <property type="match status" value="1"/>
</dbReference>
<keyword evidence="2" id="KW-0479">Metal-binding</keyword>
<evidence type="ECO:0000313" key="6">
    <source>
        <dbReference type="EMBL" id="MCW3475914.1"/>
    </source>
</evidence>
<comment type="caution">
    <text evidence="6">The sequence shown here is derived from an EMBL/GenBank/DDBJ whole genome shotgun (WGS) entry which is preliminary data.</text>
</comment>
<dbReference type="GO" id="GO:0005829">
    <property type="term" value="C:cytosol"/>
    <property type="evidence" value="ECO:0007669"/>
    <property type="project" value="TreeGrafter"/>
</dbReference>
<evidence type="ECO:0000313" key="7">
    <source>
        <dbReference type="Proteomes" id="UP001165679"/>
    </source>
</evidence>
<evidence type="ECO:0000256" key="1">
    <source>
        <dbReference type="ARBA" id="ARBA00001947"/>
    </source>
</evidence>
<dbReference type="SUPFAM" id="SSF53187">
    <property type="entry name" value="Zn-dependent exopeptidases"/>
    <property type="match status" value="1"/>
</dbReference>
<keyword evidence="7" id="KW-1185">Reference proteome</keyword>
<dbReference type="AlphaFoldDB" id="A0AA41YLZ0"/>
<protein>
    <submittedName>
        <fullName evidence="6">Succinylglutamate desuccinylase/aspartoacylase family protein</fullName>
    </submittedName>
</protein>
<dbReference type="Pfam" id="PF24827">
    <property type="entry name" value="AstE_AspA_cat"/>
    <property type="match status" value="1"/>
</dbReference>
<dbReference type="GO" id="GO:0046872">
    <property type="term" value="F:metal ion binding"/>
    <property type="evidence" value="ECO:0007669"/>
    <property type="project" value="UniProtKB-KW"/>
</dbReference>
<keyword evidence="4" id="KW-0862">Zinc</keyword>
<comment type="cofactor">
    <cofactor evidence="1">
        <name>Zn(2+)</name>
        <dbReference type="ChEBI" id="CHEBI:29105"/>
    </cofactor>
</comment>
<dbReference type="GO" id="GO:0016788">
    <property type="term" value="F:hydrolase activity, acting on ester bonds"/>
    <property type="evidence" value="ECO:0007669"/>
    <property type="project" value="InterPro"/>
</dbReference>
<evidence type="ECO:0000256" key="4">
    <source>
        <dbReference type="ARBA" id="ARBA00022833"/>
    </source>
</evidence>
<dbReference type="PANTHER" id="PTHR15162">
    <property type="entry name" value="ASPARTOACYLASE"/>
    <property type="match status" value="1"/>
</dbReference>
<dbReference type="InterPro" id="IPR055438">
    <property type="entry name" value="AstE_AspA_cat"/>
</dbReference>
<feature type="domain" description="Succinylglutamate desuccinylase/Aspartoacylase catalytic" evidence="5">
    <location>
        <begin position="47"/>
        <end position="150"/>
    </location>
</feature>
<gene>
    <name evidence="6" type="ORF">OL599_15150</name>
</gene>
<proteinExistence type="predicted"/>
<evidence type="ECO:0000256" key="3">
    <source>
        <dbReference type="ARBA" id="ARBA00022801"/>
    </source>
</evidence>
<reference evidence="6" key="1">
    <citation type="submission" date="2022-09" db="EMBL/GenBank/DDBJ databases">
        <title>Rhodovastum sp. nov. RN2-1 isolated from soil in Seongnam, South Korea.</title>
        <authorList>
            <person name="Le N.T."/>
        </authorList>
    </citation>
    <scope>NUCLEOTIDE SEQUENCE</scope>
    <source>
        <strain evidence="6">RN2-1</strain>
    </source>
</reference>
<evidence type="ECO:0000259" key="5">
    <source>
        <dbReference type="Pfam" id="PF24827"/>
    </source>
</evidence>
<dbReference type="Gene3D" id="3.40.630.10">
    <property type="entry name" value="Zn peptidases"/>
    <property type="match status" value="1"/>
</dbReference>
<keyword evidence="3" id="KW-0378">Hydrolase</keyword>
<dbReference type="RefSeq" id="WP_264714647.1">
    <property type="nucleotide sequence ID" value="NZ_JAPDNT010000013.1"/>
</dbReference>
<name>A0AA41YLZ0_9PROT</name>